<evidence type="ECO:0000313" key="2">
    <source>
        <dbReference type="EMBL" id="OLL23760.1"/>
    </source>
</evidence>
<dbReference type="SUPFAM" id="SSF50978">
    <property type="entry name" value="WD40 repeat-like"/>
    <property type="match status" value="1"/>
</dbReference>
<feature type="compositionally biased region" description="Polar residues" evidence="1">
    <location>
        <begin position="33"/>
        <end position="53"/>
    </location>
</feature>
<dbReference type="InterPro" id="IPR001680">
    <property type="entry name" value="WD40_rpt"/>
</dbReference>
<protein>
    <submittedName>
        <fullName evidence="2">Putative WD repeat-containing protein</fullName>
    </submittedName>
</protein>
<organism evidence="2 3">
    <name type="scientific">Neolecta irregularis (strain DAH-3)</name>
    <dbReference type="NCBI Taxonomy" id="1198029"/>
    <lineage>
        <taxon>Eukaryota</taxon>
        <taxon>Fungi</taxon>
        <taxon>Dikarya</taxon>
        <taxon>Ascomycota</taxon>
        <taxon>Taphrinomycotina</taxon>
        <taxon>Neolectales</taxon>
        <taxon>Neolectaceae</taxon>
        <taxon>Neolecta</taxon>
    </lineage>
</organism>
<dbReference type="AlphaFoldDB" id="A0A1U7LM66"/>
<name>A0A1U7LM66_NEOID</name>
<dbReference type="Proteomes" id="UP000186594">
    <property type="component" value="Unassembled WGS sequence"/>
</dbReference>
<dbReference type="SMART" id="SM00320">
    <property type="entry name" value="WD40"/>
    <property type="match status" value="2"/>
</dbReference>
<feature type="compositionally biased region" description="Acidic residues" evidence="1">
    <location>
        <begin position="58"/>
        <end position="81"/>
    </location>
</feature>
<dbReference type="STRING" id="1198029.A0A1U7LM66"/>
<dbReference type="Gene3D" id="2.130.10.10">
    <property type="entry name" value="YVTN repeat-like/Quinoprotein amine dehydrogenase"/>
    <property type="match status" value="1"/>
</dbReference>
<accession>A0A1U7LM66</accession>
<sequence>MNLECLTSMEADNAPFRLFPSLDLFSESLTSNEEITNTSIEGGNEWDSNSSPYSDNGSVDEEDEGSGDGAEDDSEVGGLSDDYEEFSDAIGSWEENFATHLFSRDRTSFPSLFASRALDFVHHVEAANGQNVQGLNLTEREIVNLRSQRDLQYLKEGPRNDLNFPHLKTLKPPGRTKSLYKFQQTSNKVRTSIPHFQLRNLIHPISLSEVYYACSKHVGQWNAVAQTTQEFMKFPTSMASFLRAVEATSLAAHKEVVVLGGFLGEYGLRKIGSDDLPIQGLITDNATSGITNHINIWETRSGILEAVFANNDNYVRTMDLRSLQFLKTFPKFEFPVNCTAMSPDRRLRAIVGDNMNTFITDASNSQLLTCLEGHKDFSFACEWSEDWLFATGNQDCTARIYDARNWSSPLLVFPTRYGAVRSLRFHGSELAISEPADLVHVLDTRDLSQCQTLEFFGEISGIGFVEDSLFIANAEPRISGLLEWRRTNSSEEGLWELTN</sequence>
<dbReference type="PANTHER" id="PTHR43991:SF12">
    <property type="entry name" value="WD REPEAT PROTEIN (AFU_ORTHOLOGUE AFUA_8G05640)"/>
    <property type="match status" value="1"/>
</dbReference>
<dbReference type="InterPro" id="IPR015943">
    <property type="entry name" value="WD40/YVTN_repeat-like_dom_sf"/>
</dbReference>
<dbReference type="EMBL" id="LXFE01001279">
    <property type="protein sequence ID" value="OLL23760.1"/>
    <property type="molecule type" value="Genomic_DNA"/>
</dbReference>
<reference evidence="2 3" key="1">
    <citation type="submission" date="2016-04" db="EMBL/GenBank/DDBJ databases">
        <title>Evolutionary innovation and constraint leading to complex multicellularity in the Ascomycota.</title>
        <authorList>
            <person name="Cisse O."/>
            <person name="Nguyen A."/>
            <person name="Hewitt D.A."/>
            <person name="Jedd G."/>
            <person name="Stajich J.E."/>
        </authorList>
    </citation>
    <scope>NUCLEOTIDE SEQUENCE [LARGE SCALE GENOMIC DNA]</scope>
    <source>
        <strain evidence="2 3">DAH-3</strain>
    </source>
</reference>
<keyword evidence="3" id="KW-1185">Reference proteome</keyword>
<evidence type="ECO:0000256" key="1">
    <source>
        <dbReference type="SAM" id="MobiDB-lite"/>
    </source>
</evidence>
<gene>
    <name evidence="2" type="ORF">NEOLI_004669</name>
</gene>
<dbReference type="OrthoDB" id="20669at2759"/>
<dbReference type="InterPro" id="IPR036322">
    <property type="entry name" value="WD40_repeat_dom_sf"/>
</dbReference>
<dbReference type="PANTHER" id="PTHR43991">
    <property type="entry name" value="WD REPEAT PROTEIN (AFU_ORTHOLOGUE AFUA_8G05640)-RELATED"/>
    <property type="match status" value="1"/>
</dbReference>
<comment type="caution">
    <text evidence="2">The sequence shown here is derived from an EMBL/GenBank/DDBJ whole genome shotgun (WGS) entry which is preliminary data.</text>
</comment>
<feature type="region of interest" description="Disordered" evidence="1">
    <location>
        <begin position="33"/>
        <end position="81"/>
    </location>
</feature>
<evidence type="ECO:0000313" key="3">
    <source>
        <dbReference type="Proteomes" id="UP000186594"/>
    </source>
</evidence>
<proteinExistence type="predicted"/>